<keyword evidence="1" id="KW-0732">Signal</keyword>
<feature type="non-terminal residue" evidence="2">
    <location>
        <position position="1"/>
    </location>
</feature>
<accession>A0A9P7Y9U8</accession>
<feature type="signal peptide" evidence="1">
    <location>
        <begin position="1"/>
        <end position="19"/>
    </location>
</feature>
<keyword evidence="3" id="KW-1185">Reference proteome</keyword>
<protein>
    <submittedName>
        <fullName evidence="2">Uncharacterized protein</fullName>
    </submittedName>
</protein>
<name>A0A9P7Y9U8_9HELO</name>
<comment type="caution">
    <text evidence="2">The sequence shown here is derived from an EMBL/GenBank/DDBJ whole genome shotgun (WGS) entry which is preliminary data.</text>
</comment>
<organism evidence="2 3">
    <name type="scientific">Amylocarpus encephaloides</name>
    <dbReference type="NCBI Taxonomy" id="45428"/>
    <lineage>
        <taxon>Eukaryota</taxon>
        <taxon>Fungi</taxon>
        <taxon>Dikarya</taxon>
        <taxon>Ascomycota</taxon>
        <taxon>Pezizomycotina</taxon>
        <taxon>Leotiomycetes</taxon>
        <taxon>Helotiales</taxon>
        <taxon>Helotiales incertae sedis</taxon>
        <taxon>Amylocarpus</taxon>
    </lineage>
</organism>
<gene>
    <name evidence="2" type="ORF">BJ875DRAFT_522011</name>
</gene>
<feature type="chain" id="PRO_5040288530" evidence="1">
    <location>
        <begin position="20"/>
        <end position="73"/>
    </location>
</feature>
<evidence type="ECO:0000313" key="3">
    <source>
        <dbReference type="Proteomes" id="UP000824998"/>
    </source>
</evidence>
<evidence type="ECO:0000256" key="1">
    <source>
        <dbReference type="SAM" id="SignalP"/>
    </source>
</evidence>
<reference evidence="2" key="1">
    <citation type="journal article" date="2021" name="IMA Fungus">
        <title>Genomic characterization of three marine fungi, including Emericellopsis atlantica sp. nov. with signatures of a generalist lifestyle and marine biomass degradation.</title>
        <authorList>
            <person name="Hagestad O.C."/>
            <person name="Hou L."/>
            <person name="Andersen J.H."/>
            <person name="Hansen E.H."/>
            <person name="Altermark B."/>
            <person name="Li C."/>
            <person name="Kuhnert E."/>
            <person name="Cox R.J."/>
            <person name="Crous P.W."/>
            <person name="Spatafora J.W."/>
            <person name="Lail K."/>
            <person name="Amirebrahimi M."/>
            <person name="Lipzen A."/>
            <person name="Pangilinan J."/>
            <person name="Andreopoulos W."/>
            <person name="Hayes R.D."/>
            <person name="Ng V."/>
            <person name="Grigoriev I.V."/>
            <person name="Jackson S.A."/>
            <person name="Sutton T.D.S."/>
            <person name="Dobson A.D.W."/>
            <person name="Rama T."/>
        </authorList>
    </citation>
    <scope>NUCLEOTIDE SEQUENCE</scope>
    <source>
        <strain evidence="2">TRa018bII</strain>
    </source>
</reference>
<dbReference type="AlphaFoldDB" id="A0A9P7Y9U8"/>
<sequence>NSLLIILLTLCCRTAPWLWRHRRDFGSIFFVIIEDKFRRFPVLINPCSNMKSRSSLLFSLHYILIVITRPFLP</sequence>
<evidence type="ECO:0000313" key="2">
    <source>
        <dbReference type="EMBL" id="KAG9229795.1"/>
    </source>
</evidence>
<dbReference type="EMBL" id="MU251731">
    <property type="protein sequence ID" value="KAG9229795.1"/>
    <property type="molecule type" value="Genomic_DNA"/>
</dbReference>
<proteinExistence type="predicted"/>
<dbReference type="Proteomes" id="UP000824998">
    <property type="component" value="Unassembled WGS sequence"/>
</dbReference>